<dbReference type="EMBL" id="JBHMCE010000011">
    <property type="protein sequence ID" value="MFB9531485.1"/>
    <property type="molecule type" value="Genomic_DNA"/>
</dbReference>
<dbReference type="Proteomes" id="UP001589646">
    <property type="component" value="Unassembled WGS sequence"/>
</dbReference>
<organism evidence="1 2">
    <name type="scientific">Nonomuraea roseola</name>
    <dbReference type="NCBI Taxonomy" id="46179"/>
    <lineage>
        <taxon>Bacteria</taxon>
        <taxon>Bacillati</taxon>
        <taxon>Actinomycetota</taxon>
        <taxon>Actinomycetes</taxon>
        <taxon>Streptosporangiales</taxon>
        <taxon>Streptosporangiaceae</taxon>
        <taxon>Nonomuraea</taxon>
    </lineage>
</organism>
<dbReference type="RefSeq" id="WP_346122087.1">
    <property type="nucleotide sequence ID" value="NZ_BAAAXC010000013.1"/>
</dbReference>
<comment type="caution">
    <text evidence="1">The sequence shown here is derived from an EMBL/GenBank/DDBJ whole genome shotgun (WGS) entry which is preliminary data.</text>
</comment>
<gene>
    <name evidence="1" type="ORF">ACFFRN_33200</name>
</gene>
<name>A0ABV5Q7N2_9ACTN</name>
<proteinExistence type="predicted"/>
<evidence type="ECO:0000313" key="1">
    <source>
        <dbReference type="EMBL" id="MFB9531485.1"/>
    </source>
</evidence>
<keyword evidence="2" id="KW-1185">Reference proteome</keyword>
<evidence type="ECO:0000313" key="2">
    <source>
        <dbReference type="Proteomes" id="UP001589646"/>
    </source>
</evidence>
<sequence>MSTGRVRTLPFCLALAGPARHPVKALEQAGSEAGGAQVKLSLGPSRPFLAAYPVHVRHVLGTSQANHLREGTFCDPMIPLSGDGILAAGQAWGDSGKAPRRLFTAKRLRDASSRTALHLERQIGFAIGFHGIADTWREL</sequence>
<accession>A0ABV5Q7N2</accession>
<protein>
    <submittedName>
        <fullName evidence="1">Uncharacterized protein</fullName>
    </submittedName>
</protein>
<reference evidence="1 2" key="1">
    <citation type="submission" date="2024-09" db="EMBL/GenBank/DDBJ databases">
        <authorList>
            <person name="Sun Q."/>
            <person name="Mori K."/>
        </authorList>
    </citation>
    <scope>NUCLEOTIDE SEQUENCE [LARGE SCALE GENOMIC DNA]</scope>
    <source>
        <strain evidence="1 2">JCM 3323</strain>
    </source>
</reference>